<comment type="caution">
    <text evidence="1">The sequence shown here is derived from an EMBL/GenBank/DDBJ whole genome shotgun (WGS) entry which is preliminary data.</text>
</comment>
<sequence>MDTQKSEKSRRERRKESRLAKNATKHKSWLHHQKSRAMKVINGDSNLKASNKSKSSVSHNPEETKVVNLDPESDSGRHKRVEEVEQCAISKEIAAESVPVGNHDSVVSKMKKRKKSSKENVRKSKAEDVYEIDSPNISMANREDLELERKLAKSLKVKSGRLRGMDDGLNVLLEGLSSVIDFMGEGEIPGNELPAKRSKNRTSTTKPEPEAESVAGVSGLVETYEQDVASEEFPPTAPSRKKSEERKLLGQQQESNMASAEFSGMNVESAGVPAKVPAKEANEKYIAPHLRSRARNEPEEYTQIRRRVRGLLNRLSESNVESITGEISMIFQSVPRNVASQIMSEEILASCSGGPRGNEQYAAVFAAFVAGMACMVGLDFGAKILASFAKCFEEEYQKNDSLSLRNLTLFFSYLCIFGVCSSDLIYDFLIMLSKRLREIDVSTILTVLQCCGMKIRADDPAAMKDFILSVQNRANELKAASGDGQENMNSKRMEFMLETICDIKNNKRKLKEDPAHHTRIKKWLQKLKLDAILIRGLKWSKLLDPNKKGQWWLSGDLASATDNVEEVASRIDKDVLETQQMLQLAAAQRMNTDTRRAIFCIIMSGEDYIDAIEKLLRLDLPGKQDREIMRVLVECCLQEKVFNKYYTVLASKLCEHDKNHKFTLQFCLWDHFKELESTQLMRSMHLAKFVAEMVASFTLSLAVLKTVELGDITRLTPKRIMHFRMLFEAIFEYPENLIWNVFTRVAVAPELENLRQGIEFFIREYVLKNKALNQKFKLIKRALHNVEGILM</sequence>
<name>A0ACB9PUS6_BAUVA</name>
<evidence type="ECO:0000313" key="2">
    <source>
        <dbReference type="Proteomes" id="UP000828941"/>
    </source>
</evidence>
<reference evidence="1 2" key="1">
    <citation type="journal article" date="2022" name="DNA Res.">
        <title>Chromosomal-level genome assembly of the orchid tree Bauhinia variegata (Leguminosae; Cercidoideae) supports the allotetraploid origin hypothesis of Bauhinia.</title>
        <authorList>
            <person name="Zhong Y."/>
            <person name="Chen Y."/>
            <person name="Zheng D."/>
            <person name="Pang J."/>
            <person name="Liu Y."/>
            <person name="Luo S."/>
            <person name="Meng S."/>
            <person name="Qian L."/>
            <person name="Wei D."/>
            <person name="Dai S."/>
            <person name="Zhou R."/>
        </authorList>
    </citation>
    <scope>NUCLEOTIDE SEQUENCE [LARGE SCALE GENOMIC DNA]</scope>
    <source>
        <strain evidence="1">BV-YZ2020</strain>
    </source>
</reference>
<accession>A0ACB9PUS6</accession>
<keyword evidence="2" id="KW-1185">Reference proteome</keyword>
<dbReference type="EMBL" id="CM039428">
    <property type="protein sequence ID" value="KAI4350330.1"/>
    <property type="molecule type" value="Genomic_DNA"/>
</dbReference>
<protein>
    <submittedName>
        <fullName evidence="1">Uncharacterized protein</fullName>
    </submittedName>
</protein>
<gene>
    <name evidence="1" type="ORF">L6164_004796</name>
</gene>
<proteinExistence type="predicted"/>
<dbReference type="Proteomes" id="UP000828941">
    <property type="component" value="Chromosome 3"/>
</dbReference>
<organism evidence="1 2">
    <name type="scientific">Bauhinia variegata</name>
    <name type="common">Purple orchid tree</name>
    <name type="synonym">Phanera variegata</name>
    <dbReference type="NCBI Taxonomy" id="167791"/>
    <lineage>
        <taxon>Eukaryota</taxon>
        <taxon>Viridiplantae</taxon>
        <taxon>Streptophyta</taxon>
        <taxon>Embryophyta</taxon>
        <taxon>Tracheophyta</taxon>
        <taxon>Spermatophyta</taxon>
        <taxon>Magnoliopsida</taxon>
        <taxon>eudicotyledons</taxon>
        <taxon>Gunneridae</taxon>
        <taxon>Pentapetalae</taxon>
        <taxon>rosids</taxon>
        <taxon>fabids</taxon>
        <taxon>Fabales</taxon>
        <taxon>Fabaceae</taxon>
        <taxon>Cercidoideae</taxon>
        <taxon>Cercideae</taxon>
        <taxon>Bauhiniinae</taxon>
        <taxon>Bauhinia</taxon>
    </lineage>
</organism>
<evidence type="ECO:0000313" key="1">
    <source>
        <dbReference type="EMBL" id="KAI4350330.1"/>
    </source>
</evidence>